<feature type="domain" description="Calcineurin-like phosphoesterase" evidence="2">
    <location>
        <begin position="4"/>
        <end position="178"/>
    </location>
</feature>
<dbReference type="PANTHER" id="PTHR42850:SF2">
    <property type="entry name" value="BLL5683 PROTEIN"/>
    <property type="match status" value="1"/>
</dbReference>
<keyword evidence="4" id="KW-1185">Reference proteome</keyword>
<organism evidence="3 4">
    <name type="scientific">Actinotalea soli</name>
    <dbReference type="NCBI Taxonomy" id="2819234"/>
    <lineage>
        <taxon>Bacteria</taxon>
        <taxon>Bacillati</taxon>
        <taxon>Actinomycetota</taxon>
        <taxon>Actinomycetes</taxon>
        <taxon>Micrococcales</taxon>
        <taxon>Cellulomonadaceae</taxon>
        <taxon>Actinotalea</taxon>
    </lineage>
</organism>
<reference evidence="3" key="1">
    <citation type="submission" date="2021-03" db="EMBL/GenBank/DDBJ databases">
        <title>Actinotalea soli sp. nov., isolated from soil.</title>
        <authorList>
            <person name="Ping W."/>
            <person name="Zhang J."/>
        </authorList>
    </citation>
    <scope>NUCLEOTIDE SEQUENCE</scope>
    <source>
        <strain evidence="3">BY-33</strain>
    </source>
</reference>
<dbReference type="InterPro" id="IPR029052">
    <property type="entry name" value="Metallo-depent_PP-like"/>
</dbReference>
<dbReference type="GO" id="GO:0016791">
    <property type="term" value="F:phosphatase activity"/>
    <property type="evidence" value="ECO:0007669"/>
    <property type="project" value="TreeGrafter"/>
</dbReference>
<proteinExistence type="inferred from homology"/>
<dbReference type="PIRSF" id="PIRSF000883">
    <property type="entry name" value="Pesterase_MJ0912"/>
    <property type="match status" value="1"/>
</dbReference>
<sequence>MTAYDAVLADIDARGIRTVINLGDVAGKGPRGSAAVARTRERCAVTVRGNWDDLLPTKEFPPGDPMTWWKEELTDADRTWLAELPLVHHLELSGRRIRLLHASAESVHVRVHARHTDEQFDGMFATTPLTGEGPEPTMVVYGDIHDAFVKVRDGRTLVNAGSAGNPLDETAASYVVLEGVPGGSATDVFSLQMVRVPFDVEAEIAVARGVGMPSLEAYAVELRTGVYRGWHAERGLRAPDVLGR</sequence>
<dbReference type="PANTHER" id="PTHR42850">
    <property type="entry name" value="METALLOPHOSPHOESTERASE"/>
    <property type="match status" value="1"/>
</dbReference>
<dbReference type="SUPFAM" id="SSF56300">
    <property type="entry name" value="Metallo-dependent phosphatases"/>
    <property type="match status" value="1"/>
</dbReference>
<dbReference type="InterPro" id="IPR024654">
    <property type="entry name" value="Calcineurin-like_PHP_lpxH"/>
</dbReference>
<evidence type="ECO:0000313" key="3">
    <source>
        <dbReference type="EMBL" id="MBO1751144.1"/>
    </source>
</evidence>
<protein>
    <submittedName>
        <fullName evidence="3">Metallophosphoesterase family protein</fullName>
    </submittedName>
</protein>
<dbReference type="GO" id="GO:0005737">
    <property type="term" value="C:cytoplasm"/>
    <property type="evidence" value="ECO:0007669"/>
    <property type="project" value="TreeGrafter"/>
</dbReference>
<dbReference type="Proteomes" id="UP000664209">
    <property type="component" value="Unassembled WGS sequence"/>
</dbReference>
<evidence type="ECO:0000313" key="4">
    <source>
        <dbReference type="Proteomes" id="UP000664209"/>
    </source>
</evidence>
<gene>
    <name evidence="3" type="ORF">J4G33_04935</name>
</gene>
<dbReference type="InterPro" id="IPR011152">
    <property type="entry name" value="Pesterase_MJ0912"/>
</dbReference>
<accession>A0A939LS71</accession>
<name>A0A939LS71_9CELL</name>
<dbReference type="Pfam" id="PF12850">
    <property type="entry name" value="Metallophos_2"/>
    <property type="match status" value="1"/>
</dbReference>
<evidence type="ECO:0000259" key="2">
    <source>
        <dbReference type="Pfam" id="PF12850"/>
    </source>
</evidence>
<comment type="similarity">
    <text evidence="1">Belongs to the metallophosphoesterase superfamily. YfcE family.</text>
</comment>
<evidence type="ECO:0000256" key="1">
    <source>
        <dbReference type="ARBA" id="ARBA00008950"/>
    </source>
</evidence>
<dbReference type="Gene3D" id="3.60.21.10">
    <property type="match status" value="1"/>
</dbReference>
<dbReference type="AlphaFoldDB" id="A0A939LS71"/>
<comment type="caution">
    <text evidence="3">The sequence shown here is derived from an EMBL/GenBank/DDBJ whole genome shotgun (WGS) entry which is preliminary data.</text>
</comment>
<dbReference type="InterPro" id="IPR050126">
    <property type="entry name" value="Ap4A_hydrolase"/>
</dbReference>
<dbReference type="EMBL" id="JAGEMK010000002">
    <property type="protein sequence ID" value="MBO1751144.1"/>
    <property type="molecule type" value="Genomic_DNA"/>
</dbReference>